<dbReference type="Pfam" id="PF01471">
    <property type="entry name" value="PG_binding_1"/>
    <property type="match status" value="1"/>
</dbReference>
<dbReference type="Proteomes" id="UP000287872">
    <property type="component" value="Unassembled WGS sequence"/>
</dbReference>
<comment type="caution">
    <text evidence="2">The sequence shown here is derived from an EMBL/GenBank/DDBJ whole genome shotgun (WGS) entry which is preliminary data.</text>
</comment>
<dbReference type="EMBL" id="BHYK01000022">
    <property type="protein sequence ID" value="GCD11872.1"/>
    <property type="molecule type" value="Genomic_DNA"/>
</dbReference>
<evidence type="ECO:0000313" key="3">
    <source>
        <dbReference type="Proteomes" id="UP000287872"/>
    </source>
</evidence>
<keyword evidence="3" id="KW-1185">Reference proteome</keyword>
<dbReference type="InterPro" id="IPR036365">
    <property type="entry name" value="PGBD-like_sf"/>
</dbReference>
<name>A0A401UQN4_9CLOT</name>
<reference evidence="2 3" key="1">
    <citation type="submission" date="2018-11" db="EMBL/GenBank/DDBJ databases">
        <title>Genome sequencing and assembly of Clostridium tagluense strain A121.</title>
        <authorList>
            <person name="Murakami T."/>
            <person name="Segawa T."/>
            <person name="Shcherbakova V.A."/>
            <person name="Mori H."/>
            <person name="Yoshimura Y."/>
        </authorList>
    </citation>
    <scope>NUCLEOTIDE SEQUENCE [LARGE SCALE GENOMIC DNA]</scope>
    <source>
        <strain evidence="2 3">A121</strain>
    </source>
</reference>
<accession>A0A401UQN4</accession>
<proteinExistence type="predicted"/>
<dbReference type="SUPFAM" id="SSF47090">
    <property type="entry name" value="PGBD-like"/>
    <property type="match status" value="2"/>
</dbReference>
<organism evidence="2 3">
    <name type="scientific">Clostridium tagluense</name>
    <dbReference type="NCBI Taxonomy" id="360422"/>
    <lineage>
        <taxon>Bacteria</taxon>
        <taxon>Bacillati</taxon>
        <taxon>Bacillota</taxon>
        <taxon>Clostridia</taxon>
        <taxon>Eubacteriales</taxon>
        <taxon>Clostridiaceae</taxon>
        <taxon>Clostridium</taxon>
    </lineage>
</organism>
<dbReference type="Gene3D" id="1.10.101.10">
    <property type="entry name" value="PGBD-like superfamily/PGBD"/>
    <property type="match status" value="2"/>
</dbReference>
<feature type="domain" description="Peptidoglycan binding-like" evidence="1">
    <location>
        <begin position="143"/>
        <end position="180"/>
    </location>
</feature>
<dbReference type="RefSeq" id="WP_125004053.1">
    <property type="nucleotide sequence ID" value="NZ_BHYK01000022.1"/>
</dbReference>
<dbReference type="InterPro" id="IPR002477">
    <property type="entry name" value="Peptidoglycan-bd-like"/>
</dbReference>
<evidence type="ECO:0000313" key="2">
    <source>
        <dbReference type="EMBL" id="GCD11872.1"/>
    </source>
</evidence>
<protein>
    <recommendedName>
        <fullName evidence="1">Peptidoglycan binding-like domain-containing protein</fullName>
    </recommendedName>
</protein>
<dbReference type="Gene3D" id="1.10.530.10">
    <property type="match status" value="1"/>
</dbReference>
<dbReference type="AlphaFoldDB" id="A0A401UQN4"/>
<dbReference type="OrthoDB" id="9800780at2"/>
<dbReference type="InterPro" id="IPR036366">
    <property type="entry name" value="PGBDSf"/>
</dbReference>
<sequence>MTSKNYKEACLNVYKSGYCTDHEYPEKLIAIIEENKLYVYDAAPISKISKNVSTEDIKYVQKCLNLMKIRDVNNNALIIDGAIGPLTLSAIKKLQQILNLSTYGICGPVVLSEIKSIMEKPLCSLKSTVYKTAIRYIQWRTYAVIDGIYEDETVIHVKEYQKNNKLIADGIVGNATWQCLLS</sequence>
<evidence type="ECO:0000259" key="1">
    <source>
        <dbReference type="Pfam" id="PF01471"/>
    </source>
</evidence>
<gene>
    <name evidence="2" type="ORF">Ctaglu_34950</name>
</gene>